<reference evidence="4" key="1">
    <citation type="submission" date="2019-05" db="EMBL/GenBank/DDBJ databases">
        <title>Tamlana fucoidanivorans sp. nov., isolated from the surface of algae collected from Fujian province in China.</title>
        <authorList>
            <person name="Li J."/>
        </authorList>
    </citation>
    <scope>NUCLEOTIDE SEQUENCE [LARGE SCALE GENOMIC DNA]</scope>
    <source>
        <strain evidence="4">2251</strain>
        <plasmid evidence="4">unnamed1</plasmid>
    </source>
</reference>
<protein>
    <submittedName>
        <fullName evidence="3">Histidine phosphatase family protein</fullName>
    </submittedName>
</protein>
<dbReference type="AlphaFoldDB" id="A0A4Y5STN2"/>
<gene>
    <name evidence="3" type="ORF">E4191_22840</name>
</gene>
<dbReference type="CDD" id="cd07067">
    <property type="entry name" value="HP_PGM_like"/>
    <property type="match status" value="1"/>
</dbReference>
<dbReference type="InterPro" id="IPR029033">
    <property type="entry name" value="His_PPase_superfam"/>
</dbReference>
<sequence>MELLPFIFIRHGETDWNRAGFFQGRSDIPLNETGREQARAAERRLANLSVSKVMVSPLKRAMETATLAFPNSLALIQVEQDLIECDFGSLEGKPIKDAMNEYGITRKEQLAEILPTDGESWSAVLKRCKALLAKIAALQRFGSTVVLVGHDAVLQGISETLTGHWFQSEHGQPHYFEKGPAGWEVVNSICPSNAG</sequence>
<dbReference type="RefSeq" id="WP_139616573.1">
    <property type="nucleotide sequence ID" value="NZ_CP040765.1"/>
</dbReference>
<dbReference type="PANTHER" id="PTHR48100:SF1">
    <property type="entry name" value="HISTIDINE PHOSPHATASE FAMILY PROTEIN-RELATED"/>
    <property type="match status" value="1"/>
</dbReference>
<feature type="binding site" evidence="2">
    <location>
        <begin position="10"/>
        <end position="17"/>
    </location>
    <ligand>
        <name>substrate</name>
    </ligand>
</feature>
<accession>A0A4Y5STN2</accession>
<organism evidence="3 4">
    <name type="scientific">Paracoccus liaowanqingii</name>
    <dbReference type="NCBI Taxonomy" id="2560053"/>
    <lineage>
        <taxon>Bacteria</taxon>
        <taxon>Pseudomonadati</taxon>
        <taxon>Pseudomonadota</taxon>
        <taxon>Alphaproteobacteria</taxon>
        <taxon>Rhodobacterales</taxon>
        <taxon>Paracoccaceae</taxon>
        <taxon>Paracoccus</taxon>
    </lineage>
</organism>
<dbReference type="GO" id="GO:0016791">
    <property type="term" value="F:phosphatase activity"/>
    <property type="evidence" value="ECO:0007669"/>
    <property type="project" value="TreeGrafter"/>
</dbReference>
<evidence type="ECO:0000313" key="3">
    <source>
        <dbReference type="EMBL" id="QDA36892.1"/>
    </source>
</evidence>
<dbReference type="InterPro" id="IPR013078">
    <property type="entry name" value="His_Pase_superF_clade-1"/>
</dbReference>
<dbReference type="Pfam" id="PF00300">
    <property type="entry name" value="His_Phos_1"/>
    <property type="match status" value="1"/>
</dbReference>
<dbReference type="PANTHER" id="PTHR48100">
    <property type="entry name" value="BROAD-SPECIFICITY PHOSPHATASE YOR283W-RELATED"/>
    <property type="match status" value="1"/>
</dbReference>
<dbReference type="SUPFAM" id="SSF53254">
    <property type="entry name" value="Phosphoglycerate mutase-like"/>
    <property type="match status" value="1"/>
</dbReference>
<dbReference type="KEGG" id="plia:E4191_22840"/>
<evidence type="ECO:0000313" key="4">
    <source>
        <dbReference type="Proteomes" id="UP000296374"/>
    </source>
</evidence>
<keyword evidence="3" id="KW-0614">Plasmid</keyword>
<dbReference type="InterPro" id="IPR050275">
    <property type="entry name" value="PGM_Phosphatase"/>
</dbReference>
<dbReference type="EMBL" id="CP040765">
    <property type="protein sequence ID" value="QDA36892.1"/>
    <property type="molecule type" value="Genomic_DNA"/>
</dbReference>
<dbReference type="GO" id="GO:0005737">
    <property type="term" value="C:cytoplasm"/>
    <property type="evidence" value="ECO:0007669"/>
    <property type="project" value="TreeGrafter"/>
</dbReference>
<evidence type="ECO:0000256" key="1">
    <source>
        <dbReference type="PIRSR" id="PIRSR613078-1"/>
    </source>
</evidence>
<feature type="active site" description="Proton donor/acceptor" evidence="1">
    <location>
        <position position="84"/>
    </location>
</feature>
<dbReference type="Proteomes" id="UP000296374">
    <property type="component" value="Plasmid unnamed1"/>
</dbReference>
<feature type="binding site" evidence="2">
    <location>
        <position position="60"/>
    </location>
    <ligand>
        <name>substrate</name>
    </ligand>
</feature>
<dbReference type="Gene3D" id="3.40.50.1240">
    <property type="entry name" value="Phosphoglycerate mutase-like"/>
    <property type="match status" value="1"/>
</dbReference>
<name>A0A4Y5STN2_9RHOB</name>
<evidence type="ECO:0000256" key="2">
    <source>
        <dbReference type="PIRSR" id="PIRSR613078-2"/>
    </source>
</evidence>
<proteinExistence type="predicted"/>
<dbReference type="SMART" id="SM00855">
    <property type="entry name" value="PGAM"/>
    <property type="match status" value="1"/>
</dbReference>
<geneLocation type="plasmid" evidence="3 4">
    <name>unnamed1</name>
</geneLocation>
<feature type="active site" description="Tele-phosphohistidine intermediate" evidence="1">
    <location>
        <position position="11"/>
    </location>
</feature>